<dbReference type="OrthoDB" id="1934832at2759"/>
<dbReference type="InterPro" id="IPR011205">
    <property type="entry name" value="UCP015417_vWA"/>
</dbReference>
<evidence type="ECO:0000256" key="1">
    <source>
        <dbReference type="SAM" id="MobiDB-lite"/>
    </source>
</evidence>
<dbReference type="PANTHER" id="PTHR31373:SF17">
    <property type="entry name" value="OS06G0652100 PROTEIN"/>
    <property type="match status" value="1"/>
</dbReference>
<proteinExistence type="predicted"/>
<dbReference type="AlphaFoldDB" id="A0A565CKY7"/>
<comment type="caution">
    <text evidence="3">The sequence shown here is derived from an EMBL/GenBank/DDBJ whole genome shotgun (WGS) entry which is preliminary data.</text>
</comment>
<dbReference type="InterPro" id="IPR058580">
    <property type="entry name" value="DUF2828"/>
</dbReference>
<dbReference type="Proteomes" id="UP000489600">
    <property type="component" value="Unassembled WGS sequence"/>
</dbReference>
<accession>A0A565CKY7</accession>
<organism evidence="3 4">
    <name type="scientific">Arabis nemorensis</name>
    <dbReference type="NCBI Taxonomy" id="586526"/>
    <lineage>
        <taxon>Eukaryota</taxon>
        <taxon>Viridiplantae</taxon>
        <taxon>Streptophyta</taxon>
        <taxon>Embryophyta</taxon>
        <taxon>Tracheophyta</taxon>
        <taxon>Spermatophyta</taxon>
        <taxon>Magnoliopsida</taxon>
        <taxon>eudicotyledons</taxon>
        <taxon>Gunneridae</taxon>
        <taxon>Pentapetalae</taxon>
        <taxon>rosids</taxon>
        <taxon>malvids</taxon>
        <taxon>Brassicales</taxon>
        <taxon>Brassicaceae</taxon>
        <taxon>Arabideae</taxon>
        <taxon>Arabis</taxon>
    </lineage>
</organism>
<feature type="domain" description="DUF2828" evidence="2">
    <location>
        <begin position="54"/>
        <end position="104"/>
    </location>
</feature>
<gene>
    <name evidence="3" type="ORF">ANE_LOCUS24779</name>
</gene>
<feature type="compositionally biased region" description="Basic and acidic residues" evidence="1">
    <location>
        <begin position="203"/>
        <end position="224"/>
    </location>
</feature>
<protein>
    <recommendedName>
        <fullName evidence="2">DUF2828 domain-containing protein</fullName>
    </recommendedName>
</protein>
<dbReference type="EMBL" id="CABITT030000008">
    <property type="protein sequence ID" value="VVB14335.1"/>
    <property type="molecule type" value="Genomic_DNA"/>
</dbReference>
<evidence type="ECO:0000313" key="4">
    <source>
        <dbReference type="Proteomes" id="UP000489600"/>
    </source>
</evidence>
<keyword evidence="4" id="KW-1185">Reference proteome</keyword>
<dbReference type="PANTHER" id="PTHR31373">
    <property type="entry name" value="OS06G0652100 PROTEIN"/>
    <property type="match status" value="1"/>
</dbReference>
<evidence type="ECO:0000259" key="2">
    <source>
        <dbReference type="Pfam" id="PF11443"/>
    </source>
</evidence>
<sequence length="224" mass="24987">MSSPLVGPPELREPVTGKRKTSSGPSDPFMDAMVSNFNKSSKVKDHSSPRRGLTENGADTYLSAGNPCLDFFFHVVPSSSKKDIEERLIAAWDHDALTTLKLIYVTFVKSEVPENPTSKGFTRRLYGSMVVIPKPSLVISNPSRNLVTLRISLSFFTAFYKAMRSRKSQRISRGTSGRAPISNPGRGSGDVRQKSRKKKRTRELRIANAEKRNQVEKEKASLDR</sequence>
<reference evidence="3" key="1">
    <citation type="submission" date="2019-07" db="EMBL/GenBank/DDBJ databases">
        <authorList>
            <person name="Dittberner H."/>
        </authorList>
    </citation>
    <scope>NUCLEOTIDE SEQUENCE [LARGE SCALE GENOMIC DNA]</scope>
</reference>
<evidence type="ECO:0000313" key="3">
    <source>
        <dbReference type="EMBL" id="VVB14335.1"/>
    </source>
</evidence>
<feature type="region of interest" description="Disordered" evidence="1">
    <location>
        <begin position="1"/>
        <end position="31"/>
    </location>
</feature>
<name>A0A565CKY7_9BRAS</name>
<feature type="region of interest" description="Disordered" evidence="1">
    <location>
        <begin position="167"/>
        <end position="224"/>
    </location>
</feature>
<dbReference type="Pfam" id="PF11443">
    <property type="entry name" value="DUF2828"/>
    <property type="match status" value="1"/>
</dbReference>